<protein>
    <submittedName>
        <fullName evidence="6">Uncharacterized protein</fullName>
    </submittedName>
</protein>
<accession>A0A1J8R4C5</accession>
<dbReference type="SUPFAM" id="SSF53474">
    <property type="entry name" value="alpha/beta-Hydrolases"/>
    <property type="match status" value="1"/>
</dbReference>
<keyword evidence="2" id="KW-0121">Carboxypeptidase</keyword>
<dbReference type="GO" id="GO:0006508">
    <property type="term" value="P:proteolysis"/>
    <property type="evidence" value="ECO:0007669"/>
    <property type="project" value="UniProtKB-KW"/>
</dbReference>
<evidence type="ECO:0000256" key="5">
    <source>
        <dbReference type="ARBA" id="ARBA00023180"/>
    </source>
</evidence>
<keyword evidence="7" id="KW-1185">Reference proteome</keyword>
<evidence type="ECO:0000313" key="6">
    <source>
        <dbReference type="EMBL" id="OJA16618.1"/>
    </source>
</evidence>
<evidence type="ECO:0000256" key="1">
    <source>
        <dbReference type="ARBA" id="ARBA00009431"/>
    </source>
</evidence>
<evidence type="ECO:0000256" key="3">
    <source>
        <dbReference type="ARBA" id="ARBA00022670"/>
    </source>
</evidence>
<dbReference type="AlphaFoldDB" id="A0A1J8R4C5"/>
<dbReference type="EMBL" id="LVVM01002482">
    <property type="protein sequence ID" value="OJA16618.1"/>
    <property type="molecule type" value="Genomic_DNA"/>
</dbReference>
<comment type="caution">
    <text evidence="6">The sequence shown here is derived from an EMBL/GenBank/DDBJ whole genome shotgun (WGS) entry which is preliminary data.</text>
</comment>
<dbReference type="Gene3D" id="3.40.50.1820">
    <property type="entry name" value="alpha/beta hydrolase"/>
    <property type="match status" value="1"/>
</dbReference>
<organism evidence="6 7">
    <name type="scientific">Rhizopogon vesiculosus</name>
    <dbReference type="NCBI Taxonomy" id="180088"/>
    <lineage>
        <taxon>Eukaryota</taxon>
        <taxon>Fungi</taxon>
        <taxon>Dikarya</taxon>
        <taxon>Basidiomycota</taxon>
        <taxon>Agaricomycotina</taxon>
        <taxon>Agaricomycetes</taxon>
        <taxon>Agaricomycetidae</taxon>
        <taxon>Boletales</taxon>
        <taxon>Suillineae</taxon>
        <taxon>Rhizopogonaceae</taxon>
        <taxon>Rhizopogon</taxon>
    </lineage>
</organism>
<dbReference type="InterPro" id="IPR001563">
    <property type="entry name" value="Peptidase_S10"/>
</dbReference>
<dbReference type="OrthoDB" id="2659621at2759"/>
<comment type="similarity">
    <text evidence="1">Belongs to the peptidase S10 family.</text>
</comment>
<reference evidence="6 7" key="1">
    <citation type="submission" date="2016-03" db="EMBL/GenBank/DDBJ databases">
        <title>Comparative genomics of the ectomycorrhizal sister species Rhizopogon vinicolor and Rhizopogon vesiculosus (Basidiomycota: Boletales) reveals a divergence of the mating type B locus.</title>
        <authorList>
            <person name="Mujic A.B."/>
            <person name="Kuo A."/>
            <person name="Tritt A."/>
            <person name="Lipzen A."/>
            <person name="Chen C."/>
            <person name="Johnson J."/>
            <person name="Sharma A."/>
            <person name="Barry K."/>
            <person name="Grigoriev I.V."/>
            <person name="Spatafora J.W."/>
        </authorList>
    </citation>
    <scope>NUCLEOTIDE SEQUENCE [LARGE SCALE GENOMIC DNA]</scope>
    <source>
        <strain evidence="6 7">AM-OR11-056</strain>
    </source>
</reference>
<dbReference type="Proteomes" id="UP000183567">
    <property type="component" value="Unassembled WGS sequence"/>
</dbReference>
<name>A0A1J8R4C5_9AGAM</name>
<dbReference type="GO" id="GO:0004185">
    <property type="term" value="F:serine-type carboxypeptidase activity"/>
    <property type="evidence" value="ECO:0007669"/>
    <property type="project" value="InterPro"/>
</dbReference>
<dbReference type="STRING" id="180088.A0A1J8R4C5"/>
<keyword evidence="3" id="KW-0645">Protease</keyword>
<keyword evidence="4" id="KW-0378">Hydrolase</keyword>
<gene>
    <name evidence="6" type="ORF">AZE42_14002</name>
</gene>
<evidence type="ECO:0000256" key="2">
    <source>
        <dbReference type="ARBA" id="ARBA00022645"/>
    </source>
</evidence>
<evidence type="ECO:0000256" key="4">
    <source>
        <dbReference type="ARBA" id="ARBA00022801"/>
    </source>
</evidence>
<dbReference type="Pfam" id="PF00450">
    <property type="entry name" value="Peptidase_S10"/>
    <property type="match status" value="1"/>
</dbReference>
<sequence length="95" mass="10371">MHSTIPLMQSRGSSVQIQSPVYFDRKEVKEAIHAPVDTEWTECSNVHVFPNGDGSLPSAFTVLPNVIEKSKRTVIAHGLADFNLIAAGARIAIQK</sequence>
<proteinExistence type="inferred from homology"/>
<evidence type="ECO:0000313" key="7">
    <source>
        <dbReference type="Proteomes" id="UP000183567"/>
    </source>
</evidence>
<dbReference type="InterPro" id="IPR029058">
    <property type="entry name" value="AB_hydrolase_fold"/>
</dbReference>
<keyword evidence="5" id="KW-0325">Glycoprotein</keyword>